<dbReference type="Gene3D" id="1.10.260.40">
    <property type="entry name" value="lambda repressor-like DNA-binding domains"/>
    <property type="match status" value="1"/>
</dbReference>
<dbReference type="InterPro" id="IPR013096">
    <property type="entry name" value="Cupin_2"/>
</dbReference>
<dbReference type="Proteomes" id="UP000587070">
    <property type="component" value="Unassembled WGS sequence"/>
</dbReference>
<accession>A0A840FZW0</accession>
<feature type="domain" description="HTH cro/C1-type" evidence="4">
    <location>
        <begin position="24"/>
        <end position="78"/>
    </location>
</feature>
<keyword evidence="2" id="KW-0238">DNA-binding</keyword>
<dbReference type="InterPro" id="IPR010982">
    <property type="entry name" value="Lambda_DNA-bd_dom_sf"/>
</dbReference>
<gene>
    <name evidence="5" type="ORF">GGD90_002041</name>
</gene>
<sequence length="217" mass="23273">MAAPTSPSPAADPQALNRHLAAQLRALRCARNWSLDRAASETGVSKAMLGQIERGESSPTVATLWKIASGLQCPLSAFLVAPPTQSDAALFRSADALREKPASDDMLVAPLFPYEPRFAFEWLELTLLPGYVRHSEAHAAGVTEHVLLISGSMEVLVDGDWLLLREGEAVRFAGDRAHGYRNLGATAAVCHNLIHYAGEVASLSPVLDRGRHESEGG</sequence>
<dbReference type="GO" id="GO:0003677">
    <property type="term" value="F:DNA binding"/>
    <property type="evidence" value="ECO:0007669"/>
    <property type="project" value="UniProtKB-KW"/>
</dbReference>
<dbReference type="InterPro" id="IPR011051">
    <property type="entry name" value="RmlC_Cupin_sf"/>
</dbReference>
<evidence type="ECO:0000313" key="5">
    <source>
        <dbReference type="EMBL" id="MBB4247667.1"/>
    </source>
</evidence>
<dbReference type="SUPFAM" id="SSF51182">
    <property type="entry name" value="RmlC-like cupins"/>
    <property type="match status" value="1"/>
</dbReference>
<proteinExistence type="predicted"/>
<evidence type="ECO:0000259" key="4">
    <source>
        <dbReference type="PROSITE" id="PS50943"/>
    </source>
</evidence>
<dbReference type="PANTHER" id="PTHR46797">
    <property type="entry name" value="HTH-TYPE TRANSCRIPTIONAL REGULATOR"/>
    <property type="match status" value="1"/>
</dbReference>
<dbReference type="InterPro" id="IPR050807">
    <property type="entry name" value="TransReg_Diox_bact_type"/>
</dbReference>
<dbReference type="Gene3D" id="2.60.120.10">
    <property type="entry name" value="Jelly Rolls"/>
    <property type="match status" value="1"/>
</dbReference>
<dbReference type="EMBL" id="JACIGE010000006">
    <property type="protein sequence ID" value="MBB4247667.1"/>
    <property type="molecule type" value="Genomic_DNA"/>
</dbReference>
<dbReference type="Pfam" id="PF07883">
    <property type="entry name" value="Cupin_2"/>
    <property type="match status" value="1"/>
</dbReference>
<dbReference type="CDD" id="cd02209">
    <property type="entry name" value="cupin_XRE_C"/>
    <property type="match status" value="1"/>
</dbReference>
<evidence type="ECO:0000313" key="6">
    <source>
        <dbReference type="Proteomes" id="UP000587070"/>
    </source>
</evidence>
<comment type="caution">
    <text evidence="5">The sequence shown here is derived from an EMBL/GenBank/DDBJ whole genome shotgun (WGS) entry which is preliminary data.</text>
</comment>
<dbReference type="RefSeq" id="WP_153116473.1">
    <property type="nucleotide sequence ID" value="NZ_JACIGE010000006.1"/>
</dbReference>
<name>A0A840FZW0_RHOTE</name>
<dbReference type="CDD" id="cd00093">
    <property type="entry name" value="HTH_XRE"/>
    <property type="match status" value="1"/>
</dbReference>
<dbReference type="GO" id="GO:0003700">
    <property type="term" value="F:DNA-binding transcription factor activity"/>
    <property type="evidence" value="ECO:0007669"/>
    <property type="project" value="TreeGrafter"/>
</dbReference>
<dbReference type="GO" id="GO:0005829">
    <property type="term" value="C:cytosol"/>
    <property type="evidence" value="ECO:0007669"/>
    <property type="project" value="TreeGrafter"/>
</dbReference>
<dbReference type="SUPFAM" id="SSF47413">
    <property type="entry name" value="lambda repressor-like DNA-binding domains"/>
    <property type="match status" value="1"/>
</dbReference>
<evidence type="ECO:0000256" key="1">
    <source>
        <dbReference type="ARBA" id="ARBA00023015"/>
    </source>
</evidence>
<dbReference type="Pfam" id="PF01381">
    <property type="entry name" value="HTH_3"/>
    <property type="match status" value="1"/>
</dbReference>
<keyword evidence="6" id="KW-1185">Reference proteome</keyword>
<evidence type="ECO:0000256" key="3">
    <source>
        <dbReference type="ARBA" id="ARBA00023163"/>
    </source>
</evidence>
<organism evidence="5 6">
    <name type="scientific">Rhodocyclus tenuis</name>
    <name type="common">Rhodospirillum tenue</name>
    <dbReference type="NCBI Taxonomy" id="1066"/>
    <lineage>
        <taxon>Bacteria</taxon>
        <taxon>Pseudomonadati</taxon>
        <taxon>Pseudomonadota</taxon>
        <taxon>Betaproteobacteria</taxon>
        <taxon>Rhodocyclales</taxon>
        <taxon>Rhodocyclaceae</taxon>
        <taxon>Rhodocyclus</taxon>
    </lineage>
</organism>
<dbReference type="PROSITE" id="PS50943">
    <property type="entry name" value="HTH_CROC1"/>
    <property type="match status" value="1"/>
</dbReference>
<reference evidence="5 6" key="1">
    <citation type="submission" date="2020-08" db="EMBL/GenBank/DDBJ databases">
        <title>Genome sequencing of Purple Non-Sulfur Bacteria from various extreme environments.</title>
        <authorList>
            <person name="Mayer M."/>
        </authorList>
    </citation>
    <scope>NUCLEOTIDE SEQUENCE [LARGE SCALE GENOMIC DNA]</scope>
    <source>
        <strain evidence="5 6">2761</strain>
    </source>
</reference>
<keyword evidence="3" id="KW-0804">Transcription</keyword>
<protein>
    <submittedName>
        <fullName evidence="5">Transcriptional regulator with XRE-family HTH domain</fullName>
    </submittedName>
</protein>
<dbReference type="PANTHER" id="PTHR46797:SF23">
    <property type="entry name" value="HTH-TYPE TRANSCRIPTIONAL REGULATOR SUTR"/>
    <property type="match status" value="1"/>
</dbReference>
<dbReference type="InterPro" id="IPR014710">
    <property type="entry name" value="RmlC-like_jellyroll"/>
</dbReference>
<dbReference type="OrthoDB" id="73827at2"/>
<dbReference type="SMART" id="SM00530">
    <property type="entry name" value="HTH_XRE"/>
    <property type="match status" value="1"/>
</dbReference>
<dbReference type="InterPro" id="IPR001387">
    <property type="entry name" value="Cro/C1-type_HTH"/>
</dbReference>
<evidence type="ECO:0000256" key="2">
    <source>
        <dbReference type="ARBA" id="ARBA00023125"/>
    </source>
</evidence>
<dbReference type="AlphaFoldDB" id="A0A840FZW0"/>
<keyword evidence="1" id="KW-0805">Transcription regulation</keyword>